<evidence type="ECO:0000256" key="1">
    <source>
        <dbReference type="SAM" id="Phobius"/>
    </source>
</evidence>
<accession>A0ABN7K6E4</accession>
<keyword evidence="3" id="KW-1185">Reference proteome</keyword>
<keyword evidence="1" id="KW-0472">Membrane</keyword>
<protein>
    <recommendedName>
        <fullName evidence="4">Small hydrophobic protein</fullName>
    </recommendedName>
</protein>
<proteinExistence type="predicted"/>
<keyword evidence="1" id="KW-0812">Transmembrane</keyword>
<sequence length="38" mass="4414">MNDLINEALALLLIAIFVFGVAWFKQKKYDKLDEISKD</sequence>
<reference evidence="2 3" key="1">
    <citation type="submission" date="2020-11" db="EMBL/GenBank/DDBJ databases">
        <authorList>
            <person name="Peeters C."/>
        </authorList>
    </citation>
    <scope>NUCLEOTIDE SEQUENCE [LARGE SCALE GENOMIC DNA]</scope>
    <source>
        <strain evidence="2 3">LMG 7974</strain>
    </source>
</reference>
<comment type="caution">
    <text evidence="2">The sequence shown here is derived from an EMBL/GenBank/DDBJ whole genome shotgun (WGS) entry which is preliminary data.</text>
</comment>
<feature type="transmembrane region" description="Helical" evidence="1">
    <location>
        <begin position="6"/>
        <end position="24"/>
    </location>
</feature>
<evidence type="ECO:0000313" key="2">
    <source>
        <dbReference type="EMBL" id="CAD7288047.1"/>
    </source>
</evidence>
<name>A0ABN7K6E4_9BACT</name>
<evidence type="ECO:0008006" key="4">
    <source>
        <dbReference type="Google" id="ProtNLM"/>
    </source>
</evidence>
<dbReference type="Proteomes" id="UP000789803">
    <property type="component" value="Unassembled WGS sequence"/>
</dbReference>
<organism evidence="2 3">
    <name type="scientific">Campylobacter majalis</name>
    <dbReference type="NCBI Taxonomy" id="2790656"/>
    <lineage>
        <taxon>Bacteria</taxon>
        <taxon>Pseudomonadati</taxon>
        <taxon>Campylobacterota</taxon>
        <taxon>Epsilonproteobacteria</taxon>
        <taxon>Campylobacterales</taxon>
        <taxon>Campylobacteraceae</taxon>
        <taxon>Campylobacter</taxon>
    </lineage>
</organism>
<keyword evidence="1" id="KW-1133">Transmembrane helix</keyword>
<dbReference type="EMBL" id="CAJHOF010000006">
    <property type="protein sequence ID" value="CAD7288047.1"/>
    <property type="molecule type" value="Genomic_DNA"/>
</dbReference>
<evidence type="ECO:0000313" key="3">
    <source>
        <dbReference type="Proteomes" id="UP000789803"/>
    </source>
</evidence>
<gene>
    <name evidence="2" type="ORF">LMG7974_00806</name>
</gene>